<dbReference type="FunCoup" id="F1A216">
    <property type="interactions" value="75"/>
</dbReference>
<evidence type="ECO:0000256" key="6">
    <source>
        <dbReference type="RuleBase" id="RU367095"/>
    </source>
</evidence>
<dbReference type="InterPro" id="IPR011993">
    <property type="entry name" value="PH-like_dom_sf"/>
</dbReference>
<keyword evidence="10" id="KW-1185">Reference proteome</keyword>
<dbReference type="Gene3D" id="1.10.10.10">
    <property type="entry name" value="Winged helix-like DNA-binding domain superfamily/Winged helix DNA-binding domain"/>
    <property type="match status" value="2"/>
</dbReference>
<dbReference type="GO" id="GO:0032266">
    <property type="term" value="F:phosphatidylinositol-3-phosphate binding"/>
    <property type="evidence" value="ECO:0007669"/>
    <property type="project" value="UniProtKB-UniRule"/>
</dbReference>
<accession>F1A216</accession>
<dbReference type="InterPro" id="IPR036390">
    <property type="entry name" value="WH_DNA-bd_sf"/>
</dbReference>
<feature type="compositionally biased region" description="Low complexity" evidence="7">
    <location>
        <begin position="142"/>
        <end position="155"/>
    </location>
</feature>
<organism evidence="9 10">
    <name type="scientific">Dictyostelium purpureum</name>
    <name type="common">Slime mold</name>
    <dbReference type="NCBI Taxonomy" id="5786"/>
    <lineage>
        <taxon>Eukaryota</taxon>
        <taxon>Amoebozoa</taxon>
        <taxon>Evosea</taxon>
        <taxon>Eumycetozoa</taxon>
        <taxon>Dictyostelia</taxon>
        <taxon>Dictyosteliales</taxon>
        <taxon>Dictyosteliaceae</taxon>
        <taxon>Dictyostelium</taxon>
    </lineage>
</organism>
<comment type="function">
    <text evidence="6">Component of the ESCRT-II complex (endosomal sorting complex required for transport II), which is required for multivesicular body (MVB) formation and sorting of endosomal cargo proteins into MVBs.</text>
</comment>
<feature type="compositionally biased region" description="Polar residues" evidence="7">
    <location>
        <begin position="287"/>
        <end position="317"/>
    </location>
</feature>
<feature type="compositionally biased region" description="Low complexity" evidence="7">
    <location>
        <begin position="197"/>
        <end position="218"/>
    </location>
</feature>
<comment type="subcellular location">
    <subcellularLocation>
        <location evidence="6">Cytoplasm</location>
    </subcellularLocation>
    <subcellularLocation>
        <location evidence="6">Endosome</location>
    </subcellularLocation>
</comment>
<comment type="subunit">
    <text evidence="6">Component of the endosomal sorting complex required for transport II (ESCRT-II).</text>
</comment>
<dbReference type="Gene3D" id="6.10.140.260">
    <property type="match status" value="1"/>
</dbReference>
<dbReference type="InterPro" id="IPR040608">
    <property type="entry name" value="Snf8/Vps36"/>
</dbReference>
<dbReference type="FunFam" id="1.10.10.10:FF:000416">
    <property type="entry name" value="Vacuolar protein-sorting-associated protein 36"/>
    <property type="match status" value="1"/>
</dbReference>
<dbReference type="RefSeq" id="XP_003293707.1">
    <property type="nucleotide sequence ID" value="XM_003293659.1"/>
</dbReference>
<feature type="region of interest" description="Disordered" evidence="7">
    <location>
        <begin position="282"/>
        <end position="317"/>
    </location>
</feature>
<feature type="compositionally biased region" description="Polar residues" evidence="7">
    <location>
        <begin position="129"/>
        <end position="141"/>
    </location>
</feature>
<dbReference type="Pfam" id="PF11605">
    <property type="entry name" value="Vps36_ESCRT-II"/>
    <property type="match status" value="1"/>
</dbReference>
<dbReference type="InterPro" id="IPR021648">
    <property type="entry name" value="GLUE_dom"/>
</dbReference>
<dbReference type="InterPro" id="IPR036388">
    <property type="entry name" value="WH-like_DNA-bd_sf"/>
</dbReference>
<dbReference type="GO" id="GO:0031902">
    <property type="term" value="C:late endosome membrane"/>
    <property type="evidence" value="ECO:0000318"/>
    <property type="project" value="GO_Central"/>
</dbReference>
<dbReference type="PROSITE" id="PS51495">
    <property type="entry name" value="GLUE"/>
    <property type="match status" value="1"/>
</dbReference>
<dbReference type="Gene3D" id="2.30.29.30">
    <property type="entry name" value="Pleckstrin-homology domain (PH domain)/Phosphotyrosine-binding domain (PTB)"/>
    <property type="match status" value="1"/>
</dbReference>
<dbReference type="KEGG" id="dpp:DICPUDRAFT_42424"/>
<dbReference type="SUPFAM" id="SSF46785">
    <property type="entry name" value="Winged helix' DNA-binding domain"/>
    <property type="match status" value="2"/>
</dbReference>
<dbReference type="GO" id="GO:0000814">
    <property type="term" value="C:ESCRT II complex"/>
    <property type="evidence" value="ECO:0000318"/>
    <property type="project" value="GO_Central"/>
</dbReference>
<dbReference type="PANTHER" id="PTHR13128">
    <property type="entry name" value="VACUOLAR PROTEIN-SORTING-ASSOCIATED PROTEIN 36"/>
    <property type="match status" value="1"/>
</dbReference>
<dbReference type="GO" id="GO:0043328">
    <property type="term" value="P:protein transport to vacuole involved in ubiquitin-dependent protein catabolic process via the multivesicular body sorting pathway"/>
    <property type="evidence" value="ECO:0000318"/>
    <property type="project" value="GO_Central"/>
</dbReference>
<reference evidence="10" key="1">
    <citation type="journal article" date="2011" name="Genome Biol.">
        <title>Comparative genomics of the social amoebae Dictyostelium discoideum and Dictyostelium purpureum.</title>
        <authorList>
            <consortium name="US DOE Joint Genome Institute (JGI-PGF)"/>
            <person name="Sucgang R."/>
            <person name="Kuo A."/>
            <person name="Tian X."/>
            <person name="Salerno W."/>
            <person name="Parikh A."/>
            <person name="Feasley C.L."/>
            <person name="Dalin E."/>
            <person name="Tu H."/>
            <person name="Huang E."/>
            <person name="Barry K."/>
            <person name="Lindquist E."/>
            <person name="Shapiro H."/>
            <person name="Bruce D."/>
            <person name="Schmutz J."/>
            <person name="Salamov A."/>
            <person name="Fey P."/>
            <person name="Gaudet P."/>
            <person name="Anjard C."/>
            <person name="Babu M.M."/>
            <person name="Basu S."/>
            <person name="Bushmanova Y."/>
            <person name="van der Wel H."/>
            <person name="Katoh-Kurasawa M."/>
            <person name="Dinh C."/>
            <person name="Coutinho P.M."/>
            <person name="Saito T."/>
            <person name="Elias M."/>
            <person name="Schaap P."/>
            <person name="Kay R.R."/>
            <person name="Henrissat B."/>
            <person name="Eichinger L."/>
            <person name="Rivero F."/>
            <person name="Putnam N.H."/>
            <person name="West C.M."/>
            <person name="Loomis W.F."/>
            <person name="Chisholm R.L."/>
            <person name="Shaulsky G."/>
            <person name="Strassmann J.E."/>
            <person name="Queller D.C."/>
            <person name="Kuspa A."/>
            <person name="Grigoriev I.V."/>
        </authorList>
    </citation>
    <scope>NUCLEOTIDE SEQUENCE [LARGE SCALE GENOMIC DNA]</scope>
    <source>
        <strain evidence="10">QSDP1</strain>
    </source>
</reference>
<keyword evidence="4 6" id="KW-0963">Cytoplasm</keyword>
<dbReference type="OrthoDB" id="271448at2759"/>
<dbReference type="FunFam" id="2.30.29.30:FF:000701">
    <property type="entry name" value="Vacuolar protein-sorting-associated protein 36"/>
    <property type="match status" value="1"/>
</dbReference>
<dbReference type="OMA" id="FRLSFHA"/>
<feature type="region of interest" description="Disordered" evidence="7">
    <location>
        <begin position="123"/>
        <end position="155"/>
    </location>
</feature>
<proteinExistence type="inferred from homology"/>
<sequence length="563" mass="64067">MEKLFTPTAIRGGQPEFQPNENIIIRVDNVTIYDGDKKSQYLAGVVFLTPSRVIWSNLRDIALSLHHQIVLNVEIINNGFIQINSSPKILITLVQRSFRLSFHAGKRDEFFKAYQSALVQFRQQKDQQNKSNINMTSPPSYQQHQQQQQQQQQQNPFVTNQYQQYQPPQNQMQQNNSYSPYGGNQYQSPMPPPQQPQLPSYMLNSINNNSPSANNYPYQQYQPSYLQQQQQQIPQYQQNQSPPNYALHMQQHQSSSPPLHVNINNQFPPSYQASVQQRSSIYGAPTASPTTPNQNLQNFINQPNTSSTNSIRGNDNGFTSNAGIGGILKQMNKKTEENDKLLTEAFSDLNALMEKAKDMVTLSEKLKITLDKKTNSATSTGDTSEEEEFRSFLMQMGIESPVTKKSAKSKYHIELSKQLSEWIINKNILKQSTNSSNSNNGMITLSDLYCIFNRARGIELISPDDLYRACLLFESLDLPLRLRKFDSGVIVVQSKDENDQQVGKEILNIIKDHGPISAFDLSKIQSISLNLAKEQLFNSEKIGILCRDETLQGILFHDNIFII</sequence>
<dbReference type="SUPFAM" id="SSF50729">
    <property type="entry name" value="PH domain-like"/>
    <property type="match status" value="1"/>
</dbReference>
<keyword evidence="6" id="KW-0967">Endosome</keyword>
<comment type="similarity">
    <text evidence="1 6">Belongs to the VPS36 family.</text>
</comment>
<dbReference type="VEuPathDB" id="AmoebaDB:DICPUDRAFT_42424"/>
<dbReference type="STRING" id="5786.F1A216"/>
<gene>
    <name evidence="9" type="ORF">DICPUDRAFT_42424</name>
</gene>
<evidence type="ECO:0000256" key="7">
    <source>
        <dbReference type="SAM" id="MobiDB-lite"/>
    </source>
</evidence>
<dbReference type="AlphaFoldDB" id="F1A216"/>
<feature type="domain" description="GLUE N-terminal" evidence="8">
    <location>
        <begin position="7"/>
        <end position="130"/>
    </location>
</feature>
<evidence type="ECO:0000256" key="3">
    <source>
        <dbReference type="ARBA" id="ARBA00022448"/>
    </source>
</evidence>
<dbReference type="Proteomes" id="UP000001064">
    <property type="component" value="Unassembled WGS sequence"/>
</dbReference>
<evidence type="ECO:0000256" key="4">
    <source>
        <dbReference type="ARBA" id="ARBA00022490"/>
    </source>
</evidence>
<feature type="region of interest" description="Disordered" evidence="7">
    <location>
        <begin position="168"/>
        <end position="218"/>
    </location>
</feature>
<dbReference type="Pfam" id="PF04157">
    <property type="entry name" value="EAP30"/>
    <property type="match status" value="1"/>
</dbReference>
<dbReference type="FunFam" id="1.10.10.10:FF:000527">
    <property type="entry name" value="Vacuolar protein sorting protein (Vps36), putative"/>
    <property type="match status" value="1"/>
</dbReference>
<evidence type="ECO:0000256" key="2">
    <source>
        <dbReference type="ARBA" id="ARBA00017953"/>
    </source>
</evidence>
<protein>
    <recommendedName>
        <fullName evidence="2 6">Vacuolar protein-sorting-associated protein 36</fullName>
    </recommendedName>
    <alternativeName>
        <fullName evidence="6">ESCRT-II complex subunit VPS36</fullName>
    </alternativeName>
</protein>
<dbReference type="EMBL" id="GL871394">
    <property type="protein sequence ID" value="EGC29761.1"/>
    <property type="molecule type" value="Genomic_DNA"/>
</dbReference>
<keyword evidence="5 6" id="KW-0653">Protein transport</keyword>
<evidence type="ECO:0000259" key="8">
    <source>
        <dbReference type="PROSITE" id="PS51495"/>
    </source>
</evidence>
<feature type="compositionally biased region" description="Low complexity" evidence="7">
    <location>
        <begin position="168"/>
        <end position="188"/>
    </location>
</feature>
<dbReference type="InterPro" id="IPR037855">
    <property type="entry name" value="Vps36"/>
</dbReference>
<dbReference type="eggNOG" id="KOG2760">
    <property type="taxonomic scope" value="Eukaryota"/>
</dbReference>
<dbReference type="GeneID" id="10505028"/>
<dbReference type="PANTHER" id="PTHR13128:SF12">
    <property type="entry name" value="VACUOLAR PROTEIN-SORTING-ASSOCIATED PROTEIN 36"/>
    <property type="match status" value="1"/>
</dbReference>
<dbReference type="GO" id="GO:0043130">
    <property type="term" value="F:ubiquitin binding"/>
    <property type="evidence" value="ECO:0000318"/>
    <property type="project" value="GO_Central"/>
</dbReference>
<evidence type="ECO:0000256" key="1">
    <source>
        <dbReference type="ARBA" id="ARBA00009697"/>
    </source>
</evidence>
<dbReference type="InParanoid" id="F1A216"/>
<keyword evidence="3 6" id="KW-0813">Transport</keyword>
<name>F1A216_DICPU</name>
<evidence type="ECO:0000256" key="5">
    <source>
        <dbReference type="ARBA" id="ARBA00022927"/>
    </source>
</evidence>
<evidence type="ECO:0000313" key="10">
    <source>
        <dbReference type="Proteomes" id="UP000001064"/>
    </source>
</evidence>
<evidence type="ECO:0000313" key="9">
    <source>
        <dbReference type="EMBL" id="EGC29761.1"/>
    </source>
</evidence>
<feature type="region of interest" description="Disordered" evidence="7">
    <location>
        <begin position="224"/>
        <end position="243"/>
    </location>
</feature>